<dbReference type="InterPro" id="IPR010131">
    <property type="entry name" value="MdtP/NodT-like"/>
</dbReference>
<dbReference type="PROSITE" id="PS51257">
    <property type="entry name" value="PROKAR_LIPOPROTEIN"/>
    <property type="match status" value="1"/>
</dbReference>
<protein>
    <recommendedName>
        <fullName evidence="4">TolC family protein</fullName>
    </recommendedName>
</protein>
<dbReference type="GO" id="GO:0015562">
    <property type="term" value="F:efflux transmembrane transporter activity"/>
    <property type="evidence" value="ECO:0007669"/>
    <property type="project" value="InterPro"/>
</dbReference>
<organism evidence="2 3">
    <name type="scientific">Marinicauda salina</name>
    <dbReference type="NCBI Taxonomy" id="2135793"/>
    <lineage>
        <taxon>Bacteria</taxon>
        <taxon>Pseudomonadati</taxon>
        <taxon>Pseudomonadota</taxon>
        <taxon>Alphaproteobacteria</taxon>
        <taxon>Maricaulales</taxon>
        <taxon>Maricaulaceae</taxon>
        <taxon>Marinicauda</taxon>
    </lineage>
</organism>
<evidence type="ECO:0000313" key="2">
    <source>
        <dbReference type="EMBL" id="PWE18050.1"/>
    </source>
</evidence>
<sequence>MAETPRTWPSIRLSRSSVALCFAVSCGASCSVAIPMGGMVSASFMSRNHVLAFAAALALSACAGVDMTAERAELFAEVGTRAGAAPAEDAAIAARLDEPLDQADAVSIALARNRGLRADLAEAGLARAAWIEAGLPPNIAFHGSLIPESGEPDMIDLDFTAPVLGLLALPARRAEARDRYDAARSDAVLAVIDFAAETRIAWVEAVAARQRAELARSIRRAAEAALVAAEELRAAGNIPAVDVDRERALAQRARLDAENAGIAARAAEQRLRARLGLDPGDPLMLPDRLPEAGAAAIRDGAVDAALEASLPLAAARARAEAEAKAANLANVESLLDHAALGVMIEREEGEWAEGPVLEAEIPIFNWGRAERDAARIRADQALDRLAQMSLETRAAATVAAEEAALAAEQASYVRDEVLPTSEAVMRGVTRQYNAMQRGVFDLIAAFETRAAAGESYVAALERHHRARIRMEQMRAGGTAVVMDGAGAGPDMGAGRSGGGDH</sequence>
<reference evidence="3" key="1">
    <citation type="submission" date="2018-05" db="EMBL/GenBank/DDBJ databases">
        <authorList>
            <person name="Liu B.-T."/>
        </authorList>
    </citation>
    <scope>NUCLEOTIDE SEQUENCE [LARGE SCALE GENOMIC DNA]</scope>
    <source>
        <strain evidence="3">WD6-1</strain>
    </source>
</reference>
<dbReference type="SUPFAM" id="SSF56954">
    <property type="entry name" value="Outer membrane efflux proteins (OEP)"/>
    <property type="match status" value="1"/>
</dbReference>
<name>A0A2U2BVN1_9PROT</name>
<dbReference type="Gene3D" id="1.20.1600.10">
    <property type="entry name" value="Outer membrane efflux proteins (OEP)"/>
    <property type="match status" value="1"/>
</dbReference>
<comment type="caution">
    <text evidence="2">The sequence shown here is derived from an EMBL/GenBank/DDBJ whole genome shotgun (WGS) entry which is preliminary data.</text>
</comment>
<proteinExistence type="predicted"/>
<evidence type="ECO:0000313" key="3">
    <source>
        <dbReference type="Proteomes" id="UP000245168"/>
    </source>
</evidence>
<feature type="compositionally biased region" description="Gly residues" evidence="1">
    <location>
        <begin position="485"/>
        <end position="501"/>
    </location>
</feature>
<accession>A0A2U2BVN1</accession>
<evidence type="ECO:0000256" key="1">
    <source>
        <dbReference type="SAM" id="MobiDB-lite"/>
    </source>
</evidence>
<dbReference type="Proteomes" id="UP000245168">
    <property type="component" value="Unassembled WGS sequence"/>
</dbReference>
<dbReference type="PANTHER" id="PTHR30203">
    <property type="entry name" value="OUTER MEMBRANE CATION EFFLUX PROTEIN"/>
    <property type="match status" value="1"/>
</dbReference>
<feature type="region of interest" description="Disordered" evidence="1">
    <location>
        <begin position="482"/>
        <end position="501"/>
    </location>
</feature>
<evidence type="ECO:0008006" key="4">
    <source>
        <dbReference type="Google" id="ProtNLM"/>
    </source>
</evidence>
<gene>
    <name evidence="2" type="ORF">DDZ18_00060</name>
</gene>
<dbReference type="AlphaFoldDB" id="A0A2U2BVN1"/>
<dbReference type="PANTHER" id="PTHR30203:SF24">
    <property type="entry name" value="BLR4935 PROTEIN"/>
    <property type="match status" value="1"/>
</dbReference>
<dbReference type="EMBL" id="QEXV01000001">
    <property type="protein sequence ID" value="PWE18050.1"/>
    <property type="molecule type" value="Genomic_DNA"/>
</dbReference>
<keyword evidence="3" id="KW-1185">Reference proteome</keyword>